<reference evidence="4" key="1">
    <citation type="submission" date="2016-10" db="EMBL/GenBank/DDBJ databases">
        <authorList>
            <person name="Varghese N."/>
            <person name="Submissions S."/>
        </authorList>
    </citation>
    <scope>NUCLEOTIDE SEQUENCE [LARGE SCALE GENOMIC DNA]</scope>
    <source>
        <strain evidence="4">DSM 5918</strain>
    </source>
</reference>
<feature type="transmembrane region" description="Helical" evidence="1">
    <location>
        <begin position="120"/>
        <end position="148"/>
    </location>
</feature>
<evidence type="ECO:0000256" key="1">
    <source>
        <dbReference type="SAM" id="Phobius"/>
    </source>
</evidence>
<sequence length="169" mass="19235">MEKIWVKIARLSRYTYLRVVRIKAPAESIALGLALGVFAGALPFLSLQMAIAVALAFVLRGNVIAAALGTWWSNPFNWALIFPLLYMLGKVFVPVEVAHLSIHEFLNLPLLDLLQRSWKWLLITTLGGFIAGIPLAVVTYFITLRAVLIYHDRRAKRRLERQRRMPRRG</sequence>
<keyword evidence="1" id="KW-0812">Transmembrane</keyword>
<organism evidence="3 4">
    <name type="scientific">Desulfomicrobium apsheronum</name>
    <dbReference type="NCBI Taxonomy" id="52560"/>
    <lineage>
        <taxon>Bacteria</taxon>
        <taxon>Pseudomonadati</taxon>
        <taxon>Thermodesulfobacteriota</taxon>
        <taxon>Desulfovibrionia</taxon>
        <taxon>Desulfovibrionales</taxon>
        <taxon>Desulfomicrobiaceae</taxon>
        <taxon>Desulfomicrobium</taxon>
    </lineage>
</organism>
<dbReference type="AlphaFoldDB" id="A0A1I3U958"/>
<dbReference type="PANTHER" id="PTHR40547">
    <property type="entry name" value="SLL0298 PROTEIN"/>
    <property type="match status" value="1"/>
</dbReference>
<name>A0A1I3U958_9BACT</name>
<feature type="transmembrane region" description="Helical" evidence="1">
    <location>
        <begin position="51"/>
        <end position="72"/>
    </location>
</feature>
<dbReference type="STRING" id="52560.SAMN04488082_10776"/>
<evidence type="ECO:0000313" key="4">
    <source>
        <dbReference type="Proteomes" id="UP000198635"/>
    </source>
</evidence>
<accession>A0A1I3U958</accession>
<proteinExistence type="predicted"/>
<feature type="domain" description="DUF2062" evidence="2">
    <location>
        <begin position="10"/>
        <end position="155"/>
    </location>
</feature>
<gene>
    <name evidence="3" type="ORF">SAMN04488082_10776</name>
</gene>
<evidence type="ECO:0000259" key="2">
    <source>
        <dbReference type="Pfam" id="PF09835"/>
    </source>
</evidence>
<dbReference type="PANTHER" id="PTHR40547:SF1">
    <property type="entry name" value="SLL0298 PROTEIN"/>
    <property type="match status" value="1"/>
</dbReference>
<feature type="transmembrane region" description="Helical" evidence="1">
    <location>
        <begin position="79"/>
        <end position="100"/>
    </location>
</feature>
<dbReference type="Pfam" id="PF09835">
    <property type="entry name" value="DUF2062"/>
    <property type="match status" value="1"/>
</dbReference>
<feature type="transmembrane region" description="Helical" evidence="1">
    <location>
        <begin position="28"/>
        <end position="45"/>
    </location>
</feature>
<keyword evidence="1" id="KW-0472">Membrane</keyword>
<dbReference type="EMBL" id="FORX01000007">
    <property type="protein sequence ID" value="SFJ79550.1"/>
    <property type="molecule type" value="Genomic_DNA"/>
</dbReference>
<dbReference type="InterPro" id="IPR018639">
    <property type="entry name" value="DUF2062"/>
</dbReference>
<dbReference type="Proteomes" id="UP000198635">
    <property type="component" value="Unassembled WGS sequence"/>
</dbReference>
<dbReference type="RefSeq" id="WP_092374296.1">
    <property type="nucleotide sequence ID" value="NZ_FORX01000007.1"/>
</dbReference>
<dbReference type="OrthoDB" id="9794343at2"/>
<keyword evidence="1" id="KW-1133">Transmembrane helix</keyword>
<keyword evidence="4" id="KW-1185">Reference proteome</keyword>
<protein>
    <recommendedName>
        <fullName evidence="2">DUF2062 domain-containing protein</fullName>
    </recommendedName>
</protein>
<evidence type="ECO:0000313" key="3">
    <source>
        <dbReference type="EMBL" id="SFJ79550.1"/>
    </source>
</evidence>